<dbReference type="GO" id="GO:0008630">
    <property type="term" value="P:intrinsic apoptotic signaling pathway in response to DNA damage"/>
    <property type="evidence" value="ECO:0007669"/>
    <property type="project" value="TreeGrafter"/>
</dbReference>
<evidence type="ECO:0000256" key="11">
    <source>
        <dbReference type="ARBA" id="ARBA00022840"/>
    </source>
</evidence>
<dbReference type="Pfam" id="PF20500">
    <property type="entry name" value="DNA-PKcs_N"/>
    <property type="match status" value="1"/>
</dbReference>
<protein>
    <recommendedName>
        <fullName evidence="4">DNA-dependent protein kinase catalytic subunit</fullName>
        <ecNumber evidence="3">2.7.11.1</ecNumber>
    </recommendedName>
</protein>
<dbReference type="GO" id="GO:0004677">
    <property type="term" value="F:DNA-dependent protein kinase activity"/>
    <property type="evidence" value="ECO:0007669"/>
    <property type="project" value="InterPro"/>
</dbReference>
<dbReference type="OrthoDB" id="431717at2759"/>
<dbReference type="InterPro" id="IPR000403">
    <property type="entry name" value="PI3/4_kinase_cat_dom"/>
</dbReference>
<dbReference type="InterPro" id="IPR016024">
    <property type="entry name" value="ARM-type_fold"/>
</dbReference>
<dbReference type="SUPFAM" id="SSF56112">
    <property type="entry name" value="Protein kinase-like (PK-like)"/>
    <property type="match status" value="1"/>
</dbReference>
<dbReference type="InterPro" id="IPR011989">
    <property type="entry name" value="ARM-like"/>
</dbReference>
<dbReference type="EC" id="2.7.11.1" evidence="3"/>
<dbReference type="Pfam" id="PF19704">
    <property type="entry name" value="DNAPKcs_CC5"/>
    <property type="match status" value="1"/>
</dbReference>
<dbReference type="SMART" id="SM01343">
    <property type="entry name" value="FATC"/>
    <property type="match status" value="1"/>
</dbReference>
<feature type="region of interest" description="Disordered" evidence="14">
    <location>
        <begin position="2070"/>
        <end position="2115"/>
    </location>
</feature>
<dbReference type="InterPro" id="IPR046804">
    <property type="entry name" value="DNA-PKcs_N"/>
</dbReference>
<dbReference type="Pfam" id="PF00454">
    <property type="entry name" value="PI3_PI4_kinase"/>
    <property type="match status" value="1"/>
</dbReference>
<dbReference type="Gene3D" id="1.25.10.10">
    <property type="entry name" value="Leucine-rich Repeat Variant"/>
    <property type="match status" value="1"/>
</dbReference>
<evidence type="ECO:0000256" key="13">
    <source>
        <dbReference type="ARBA" id="ARBA00023242"/>
    </source>
</evidence>
<reference evidence="18" key="1">
    <citation type="submission" date="2021-10" db="EMBL/GenBank/DDBJ databases">
        <title>Tropical sea cucumber genome reveals ecological adaptation and Cuvierian tubules defense mechanism.</title>
        <authorList>
            <person name="Chen T."/>
        </authorList>
    </citation>
    <scope>NUCLEOTIDE SEQUENCE</scope>
    <source>
        <strain evidence="18">Nanhai2018</strain>
        <tissue evidence="18">Muscle</tissue>
    </source>
</reference>
<dbReference type="InterPro" id="IPR003152">
    <property type="entry name" value="FATC_dom"/>
</dbReference>
<dbReference type="Gene3D" id="3.30.1010.10">
    <property type="entry name" value="Phosphatidylinositol 3-kinase Catalytic Subunit, Chain A, domain 4"/>
    <property type="match status" value="1"/>
</dbReference>
<evidence type="ECO:0000259" key="17">
    <source>
        <dbReference type="PROSITE" id="PS51190"/>
    </source>
</evidence>
<keyword evidence="6" id="KW-0597">Phosphoprotein</keyword>
<dbReference type="GO" id="GO:0006303">
    <property type="term" value="P:double-strand break repair via nonhomologous end joining"/>
    <property type="evidence" value="ECO:0007669"/>
    <property type="project" value="InterPro"/>
</dbReference>
<evidence type="ECO:0000256" key="4">
    <source>
        <dbReference type="ARBA" id="ARBA00018077"/>
    </source>
</evidence>
<evidence type="ECO:0000313" key="19">
    <source>
        <dbReference type="Proteomes" id="UP001152320"/>
    </source>
</evidence>
<keyword evidence="19" id="KW-1185">Reference proteome</keyword>
<evidence type="ECO:0000256" key="3">
    <source>
        <dbReference type="ARBA" id="ARBA00012513"/>
    </source>
</evidence>
<dbReference type="InterPro" id="IPR003151">
    <property type="entry name" value="PIK-rel_kinase_FAT"/>
</dbReference>
<dbReference type="PROSITE" id="PS00916">
    <property type="entry name" value="PI3_4_KINASE_2"/>
    <property type="match status" value="1"/>
</dbReference>
<comment type="similarity">
    <text evidence="2">Belongs to the PI3/PI4-kinase family.</text>
</comment>
<dbReference type="PANTHER" id="PTHR11139">
    <property type="entry name" value="ATAXIA TELANGIECTASIA MUTATED ATM -RELATED"/>
    <property type="match status" value="1"/>
</dbReference>
<sequence length="4187" mass="473641">MAVAGMSDKLGKLHELLKSSAGTQAAEEAQNVLVDLGHILLRPLVDTELAFATSELFHKENGLLSLLRKMAPKEEFAGCKEQALKLIGAFAAKREKHILQHAVEVKETCSSLYLMDKSTKVKSASLGVLTQILQLAAQHQSNVDLEVSALVKKYFGILMQSSRASQGVKYGLYELLGVISEWYPEDMLRYGEKLMGIYVSTLKQQMTSKTKKPEMTTIAGCLVGLSHLLVHFTQSVEEDGKYTSDIYKFTSMAIEPSTQLQRYAVPEAGLKLLGRHAAQFGSLLYKDYQPVYDKLSHWSEHNNRDMRSAGLKALESFLKLIAEQLVMNSGEKSSSDAAVFKYFIRQFRSSIDNPDSGLKSWATAVRGYGYFASPCKAFLGENDVKFMFNEMIQRSEQLFLQQSDVDEDRGTQLPHFLETLANIISELGEIPESFLNSLERLTVVAFRSYPSIPFRYRFLSHKALFRLFLVLHPKGTSLQQFLSKVVFQAIVDTCSHPVLLQGAGGDQGISPDDEDDMEVATKKTTYKSYLDLWASLLDSQYLKEIDAMGMSYVERKKIHMTLYNEMMVAMMKILRKLDLSANKTQLEGSVQNEGSSTDAQDTSLLSCDPVLGLQAAKPKDFQIFINLVDFCRDLLPRQQMEYFKPWIYQFGHQLILLSTRFPLVSGFYKLLTACMAICRKTGYFRRTGQGLDESHGDMEMDTQAQTDEAMEVDTKDLIEGTMDSDRQACFTLFAKFAKEVTIRLTQYKDDLLASCLFMILALPVEIVEQEIESLIPALKSTFKIGLSYLPLAEAGISSLQMWINMLPSDVIMSPLKKILPLLDGYLRAGSSEDVTPSQFVETKSTSGSGAGRRKIPVKLLTATADKDQISESPLRSVQLKILQLLGSLGGKTNVYLLESSTEELAKMAVAWDTQKMLSFAVPFMDMKPTIYLDPFLPRVVELALSSGDRQTKVAACELLHSLVLFMLGKGTQQPDQPGGQVSMMKLYKHVFQALLQLACDPEQVAKQLFQPLVFQLIHWFTGNKKFESEETMTLLNAILDGIIHPTDTALRDFSAQCVREFLKWSIKQTSKKQLEKSPINTKSLLKRLYSMALHPSALKRLGAALAFNNIYTVFREEDSLVDQFTFEILATFVQSLALAHHDDKSLGTQEQASEVLKHLERIMKAKASLLNKESKHRRIPISLLPSNCTTLSHLLVWLINRCGSPQTECRHQCMALVFNLSSVLPGSNSPNVWMQNTLKEKGPSYFVSRFEGGGGKESSRNGILASHCLDLKHQPFSLNQTCNWFDLLLGALDCYTWIFGQKLLTPCELFQGTSKPSSNLFKAVQFFLDNFAEHNLEQVAQLLSGYEGMFTPREQEAYNQIKCTATVRLMDFLTVLLGNYPTDASKVLPAGFWTGKFSTLLCSCLLNPVSVGFNMADVEVMSNLPQTTSQLLELMSARLPKKTCESFKEIVSRRMKNTRDEDLFLMLPSMFEDVSSGHHHHATVGHLIAGYRQLQKAKFWPMKPQDGSVILETVVKALRTREDGKEVTANLRPAEVELGSKLLGLAFQMGVETMTLVDILTKKDKLASNSSVNAPETTLGDVFYSVYKGPLNDELARQSQHSVRALLVEGGRHVISLLNGLLDHILANREQRKRYGMVVHSALLSQWGVLVKDKSPDSQRASLLLLKKLLQIDFKFITDPSHAAFQSVFNSYLKMLTDTTTNLTFKTKVLEVLFFFTQVPEDEGKKLKEALDQLVVDNFPLRSSEFGVGSAKYNDYIAALNKLLTALVLSGSDNLLEIIIGILCREEKHVYEAEIVKSLESFVKRLPRPKQVSAVQVCLKIFHQEGEYPKEMRRAVIEKVCLPMLRLCELDTIREVFEKHIREIVHILESKLQKVSETVFSNQLISKLCCFQLIELLYTRLDKEKLNSPESTINKAFCLGQAKTGKEMTQGITKAAHLAKSEDVRGESLCVDLRRQYHCAAYNALIAIITCTQTDVKFYNAFLFGENTAKGQFLLENIIEETREYEFEVEISAPMERKKKFVALRMQVTGGVSLDTSLGSYPRGPANYLTSQYLADSSLSEDIQKFDFTGPISQTGGTLDQSQSQSPRGTRTRGVQNTQQEGPSQDGESGDYLEMEGDDLNQHECMASVTAVLRHMVENKITPVPNQITQSGDMPPWMRMLHGKMSAAATPVNIKLFIARLVINCTEIFEPFAKFWLNPLIQLITSNEMKSPGIHYMVLDIMVVLFGWADKAIPEDKYLVSQLLKFLMLNCYHANRAVLRNNLEVVKTMVELWKSLIEVPTDVIYEILSNKDPAAKDIAVGVQLLGVILANEIHPFSRTCEVDPERFYAALASNLKNRYKVVHAPAAEVVGMSLKQMAEKDKVTDGFLYDVSTKELNWLSNSSPEIFITCVNKIVLHYPEFADRFLNKLMFVLPSIYGSPRRQCLEVISSRVEKIENVYKEMESKGLKDLLKHRDEATQVVCLKLVNGMLPKLSPGQLTSLLSEVKAFTSNSSIVCREVMYDIFIWIYDHYRDEGRMEEEGVSEVLGIAKDALLLGLSDKEPYLRLRINNFWSHENRLPVDTLDRMVALLECMYSPSTEDQYLSYTTSLLFEMTSKSPDYKRQMFEHPLSECRFQDVSIDYSYKQRHQAINTPLFVETQQGSLASDSPSPPETLGGQVRATQDGQQFTATQDLAAQVEGRNAYNWLTGSQNTFASYSASLDSESSSSLLFTIGSTRKSSVMGAKGVKVKPVGAGFGKDQLTVQGRDDADSGTSSSDAKEIMRLKRRFLKDQKSRSLFFAKRELQKQQMREELLKERREKRFHQVTLYRQYRVGDLPDIQIKFVDLIAPLQAVAQKDATLARLLFSSIFGGIFDQIEEKKTEREADQLVVDINRYLNQMLSASRQYFAPFVSCLQEIVLNHSKRLSLDPSLVMVTSLTSKQIHLGVRVLEEMLLQKVWEEERASKRARTSRRETSREISTWIELARLYKDLGEFDVLQGIFGGHIDTHEITQTALEAEARGDYSAAMKLYDQAISDDWDEGSLQQVEEDLWDEARLQCCNQLTQWTDLEKYSTMNLEEKQPPDIQKVWDDSYAQELYLPYMIRSKMKLLQNSLIDGEDAADQSLLHFVDKSMQDLDKRSYLEVRNSEDLTGLYIIQEDFQRAKFYLANCTKSFLEEWSSLNPLMTSSRLSKLQGLQRLMEIHEFVDFMNQSNVTSWEGCRKGQRMAEKWSNCLPDPKRDSVNIWDDVVTNRCLFMEKVASRFASNSQGSDAEIKDELESFIGRERIRLSLKIAESAAEQANFPVALKHLKNTYKQLSDHDDLRPQWTHTYVQMHQKKASLLSATEKVTTLLTTFDPMNKLESNASLKENSTTYQSHKILNSRSFEMVADALSTDAAENVMDKLRETGKLDKLKSLAGCSSSSVDTITANLYSRALSQLQETTKIKKKPKFGSKDEETRHAEAFVALGKFCDKLLKMKDNDEVSESRLPSTDTYPMMVVDNFLMAIRYNSSEARQRFPRLLQLIEVYPETLKIFVDKTSSVPCWMFIDWISQMVALLDKPESKGVTEIVKAIAREYPQALVYPYKTSSENYSFSSDTEGKRRQKAVKEIHNLLYFPAIDQFTSSLDQLNHPGVVFKDWADDDMKPLLTSKQRDNDKIKKAYSEMYSKLMDFNAWSKEGNDLCGIVANFRTSFARKWSKKVEKVFGAAGEKLFKASAVDFAKVISTMAAEMNPKNTKDPGNLKEYSPWFGQYQPTGQQQIEIPGLCLVHLVCNTAEFSSCNLPSLWGKHWGQYTGNSKPMPEYHVKIAGFDEQVRTLQSLRKPKTIKIRGHDEKDYEFLVKGGEDLRLDQRIEQLFCIMNDIMAEDAACSSRDLNLTTYQVTPMTSRLGLIEFVANTTTWGAFLQVKKIDKQKTEAYAKWVHDFGSQNDKLHQIYGKMYKKASYQEAVNNFRKCEEGIPWDLSRKAFLEMSASPEAFLTLRTHFAKSFATLCICQYVLGIGDRHLSNFLVSLDSGRMIGIDFGHAFGSATLVLPIPELIPFRLTRQIVNLMLPMKIDGLLKQTMVHCLRALRQNHDLLLNTMDVFIKEPSVDWKQLADKTASKGQGLEEVSSDALWYPKERVLIAKAKLQGANPSYITRRELEKSIHGKSDVLNHFKAVVKGDKQKNNVRAQDKMTDSGLSVEAQVSCLIDQATDPNILGRTYAGWQSYI</sequence>
<evidence type="ECO:0000256" key="6">
    <source>
        <dbReference type="ARBA" id="ARBA00022553"/>
    </source>
</evidence>
<feature type="domain" description="FATC" evidence="17">
    <location>
        <begin position="4155"/>
        <end position="4187"/>
    </location>
</feature>
<keyword evidence="10 18" id="KW-0418">Kinase</keyword>
<feature type="domain" description="FAT" evidence="16">
    <location>
        <begin position="2910"/>
        <end position="3568"/>
    </location>
</feature>
<keyword evidence="7" id="KW-0808">Transferase</keyword>
<keyword evidence="12" id="KW-0234">DNA repair</keyword>
<dbReference type="PROSITE" id="PS50290">
    <property type="entry name" value="PI3_4_KINASE_3"/>
    <property type="match status" value="1"/>
</dbReference>
<dbReference type="InterPro" id="IPR050517">
    <property type="entry name" value="DDR_Repair_Kinase"/>
</dbReference>
<evidence type="ECO:0000256" key="8">
    <source>
        <dbReference type="ARBA" id="ARBA00022741"/>
    </source>
</evidence>
<evidence type="ECO:0000259" key="16">
    <source>
        <dbReference type="PROSITE" id="PS51189"/>
    </source>
</evidence>
<dbReference type="SMART" id="SM01344">
    <property type="entry name" value="NUC194"/>
    <property type="match status" value="1"/>
</dbReference>
<dbReference type="InterPro" id="IPR018936">
    <property type="entry name" value="PI3/4_kinase_CS"/>
</dbReference>
<keyword evidence="5" id="KW-0723">Serine/threonine-protein kinase</keyword>
<comment type="caution">
    <text evidence="18">The sequence shown here is derived from an EMBL/GenBank/DDBJ whole genome shotgun (WGS) entry which is preliminary data.</text>
</comment>
<evidence type="ECO:0000256" key="14">
    <source>
        <dbReference type="SAM" id="MobiDB-lite"/>
    </source>
</evidence>
<dbReference type="InterPro" id="IPR011009">
    <property type="entry name" value="Kinase-like_dom_sf"/>
</dbReference>
<evidence type="ECO:0000259" key="15">
    <source>
        <dbReference type="PROSITE" id="PS50290"/>
    </source>
</evidence>
<dbReference type="PROSITE" id="PS51190">
    <property type="entry name" value="FATC"/>
    <property type="match status" value="1"/>
</dbReference>
<dbReference type="Gene3D" id="1.10.1070.11">
    <property type="entry name" value="Phosphatidylinositol 3-/4-kinase, catalytic domain"/>
    <property type="match status" value="1"/>
</dbReference>
<dbReference type="SUPFAM" id="SSF48371">
    <property type="entry name" value="ARM repeat"/>
    <property type="match status" value="3"/>
</dbReference>
<dbReference type="InterPro" id="IPR045581">
    <property type="entry name" value="DNAPKcs_CC5"/>
</dbReference>
<dbReference type="EMBL" id="JAIZAY010000008">
    <property type="protein sequence ID" value="KAJ8037800.1"/>
    <property type="molecule type" value="Genomic_DNA"/>
</dbReference>
<dbReference type="Proteomes" id="UP001152320">
    <property type="component" value="Chromosome 8"/>
</dbReference>
<keyword evidence="13" id="KW-0539">Nucleus</keyword>
<evidence type="ECO:0000256" key="2">
    <source>
        <dbReference type="ARBA" id="ARBA00011031"/>
    </source>
</evidence>
<feature type="domain" description="PI3K/PI4K catalytic" evidence="15">
    <location>
        <begin position="3787"/>
        <end position="4109"/>
    </location>
</feature>
<dbReference type="FunFam" id="1.10.1070.11:FF:000018">
    <property type="entry name" value="DNA-dependent protein kinase catalytic subunit"/>
    <property type="match status" value="1"/>
</dbReference>
<evidence type="ECO:0000256" key="5">
    <source>
        <dbReference type="ARBA" id="ARBA00022527"/>
    </source>
</evidence>
<accession>A0A9Q1H9N3</accession>
<dbReference type="InterPro" id="IPR036940">
    <property type="entry name" value="PI3/4_kinase_cat_sf"/>
</dbReference>
<gene>
    <name evidence="18" type="ORF">HOLleu_18706</name>
</gene>
<keyword evidence="11" id="KW-0067">ATP-binding</keyword>
<dbReference type="Pfam" id="PF20502">
    <property type="entry name" value="DNAPKcs_CC1-2"/>
    <property type="match status" value="1"/>
</dbReference>
<dbReference type="InterPro" id="IPR037706">
    <property type="entry name" value="DNA-PK_dom"/>
</dbReference>
<comment type="subcellular location">
    <subcellularLocation>
        <location evidence="1">Nucleus</location>
        <location evidence="1">Nucleolus</location>
    </subcellularLocation>
</comment>
<proteinExistence type="inferred from homology"/>
<feature type="compositionally biased region" description="Polar residues" evidence="14">
    <location>
        <begin position="2071"/>
        <end position="2107"/>
    </location>
</feature>
<evidence type="ECO:0000256" key="9">
    <source>
        <dbReference type="ARBA" id="ARBA00022763"/>
    </source>
</evidence>
<name>A0A9Q1H9N3_HOLLE</name>
<dbReference type="PANTHER" id="PTHR11139:SF68">
    <property type="entry name" value="DNA-DEPENDENT PROTEIN KINASE CATALYTIC SUBUNIT"/>
    <property type="match status" value="1"/>
</dbReference>
<keyword evidence="8" id="KW-0547">Nucleotide-binding</keyword>
<dbReference type="CDD" id="cd05172">
    <property type="entry name" value="PIKKc_DNA-PK"/>
    <property type="match status" value="1"/>
</dbReference>
<dbReference type="GO" id="GO:0000723">
    <property type="term" value="P:telomere maintenance"/>
    <property type="evidence" value="ECO:0007669"/>
    <property type="project" value="TreeGrafter"/>
</dbReference>
<evidence type="ECO:0000256" key="10">
    <source>
        <dbReference type="ARBA" id="ARBA00022777"/>
    </source>
</evidence>
<dbReference type="GO" id="GO:0005524">
    <property type="term" value="F:ATP binding"/>
    <property type="evidence" value="ECO:0007669"/>
    <property type="project" value="UniProtKB-KW"/>
</dbReference>
<dbReference type="Pfam" id="PF08163">
    <property type="entry name" value="DNAPKcs_CC3"/>
    <property type="match status" value="1"/>
</dbReference>
<dbReference type="InterPro" id="IPR012582">
    <property type="entry name" value="DNAPKcs_CC3"/>
</dbReference>
<dbReference type="Pfam" id="PF02260">
    <property type="entry name" value="FATC"/>
    <property type="match status" value="1"/>
</dbReference>
<dbReference type="GO" id="GO:0005730">
    <property type="term" value="C:nucleolus"/>
    <property type="evidence" value="ECO:0007669"/>
    <property type="project" value="UniProtKB-SubCell"/>
</dbReference>
<dbReference type="InterPro" id="IPR046803">
    <property type="entry name" value="DNAPKcs_CC1-2"/>
</dbReference>
<dbReference type="Pfam" id="PF02259">
    <property type="entry name" value="FAT"/>
    <property type="match status" value="1"/>
</dbReference>
<dbReference type="PROSITE" id="PS51189">
    <property type="entry name" value="FAT"/>
    <property type="match status" value="1"/>
</dbReference>
<evidence type="ECO:0000256" key="12">
    <source>
        <dbReference type="ARBA" id="ARBA00023204"/>
    </source>
</evidence>
<dbReference type="InterPro" id="IPR014009">
    <property type="entry name" value="PIK_FAT"/>
</dbReference>
<evidence type="ECO:0000256" key="1">
    <source>
        <dbReference type="ARBA" id="ARBA00004604"/>
    </source>
</evidence>
<dbReference type="SMART" id="SM00146">
    <property type="entry name" value="PI3Kc"/>
    <property type="match status" value="1"/>
</dbReference>
<evidence type="ECO:0000313" key="18">
    <source>
        <dbReference type="EMBL" id="KAJ8037800.1"/>
    </source>
</evidence>
<evidence type="ECO:0000256" key="7">
    <source>
        <dbReference type="ARBA" id="ARBA00022679"/>
    </source>
</evidence>
<keyword evidence="9" id="KW-0227">DNA damage</keyword>
<organism evidence="18 19">
    <name type="scientific">Holothuria leucospilota</name>
    <name type="common">Black long sea cucumber</name>
    <name type="synonym">Mertensiothuria leucospilota</name>
    <dbReference type="NCBI Taxonomy" id="206669"/>
    <lineage>
        <taxon>Eukaryota</taxon>
        <taxon>Metazoa</taxon>
        <taxon>Echinodermata</taxon>
        <taxon>Eleutherozoa</taxon>
        <taxon>Echinozoa</taxon>
        <taxon>Holothuroidea</taxon>
        <taxon>Aspidochirotacea</taxon>
        <taxon>Aspidochirotida</taxon>
        <taxon>Holothuriidae</taxon>
        <taxon>Holothuria</taxon>
    </lineage>
</organism>